<evidence type="ECO:0000313" key="2">
    <source>
        <dbReference type="Proteomes" id="UP001464555"/>
    </source>
</evidence>
<organism evidence="1 2">
    <name type="scientific">Flavobacterium arundinis</name>
    <dbReference type="NCBI Taxonomy" id="3139143"/>
    <lineage>
        <taxon>Bacteria</taxon>
        <taxon>Pseudomonadati</taxon>
        <taxon>Bacteroidota</taxon>
        <taxon>Flavobacteriia</taxon>
        <taxon>Flavobacteriales</taxon>
        <taxon>Flavobacteriaceae</taxon>
        <taxon>Flavobacterium</taxon>
    </lineage>
</organism>
<reference evidence="1 2" key="1">
    <citation type="submission" date="2024-04" db="EMBL/GenBank/DDBJ databases">
        <title>Flavobacterium sp. DGU11 16S ribosomal RNA gene Genome sequencing and assembly.</title>
        <authorList>
            <person name="Park S."/>
        </authorList>
    </citation>
    <scope>NUCLEOTIDE SEQUENCE [LARGE SCALE GENOMIC DNA]</scope>
    <source>
        <strain evidence="1 2">DGU11</strain>
    </source>
</reference>
<gene>
    <name evidence="1" type="ORF">AAEO56_17550</name>
</gene>
<sequence length="95" mass="11652">MHDLAEEFTIDLEIRLEKLGKTQPQGLFRREWYVYDKMIEHMKYLNKEELKHAKRYMNKNYRDYGSENVVDFSFDIDKIPKKRQPVTINKLLKLE</sequence>
<dbReference type="EMBL" id="JBBYHR010000011">
    <property type="protein sequence ID" value="MEL1246083.1"/>
    <property type="molecule type" value="Genomic_DNA"/>
</dbReference>
<keyword evidence="2" id="KW-1185">Reference proteome</keyword>
<evidence type="ECO:0000313" key="1">
    <source>
        <dbReference type="EMBL" id="MEL1246083.1"/>
    </source>
</evidence>
<proteinExistence type="predicted"/>
<evidence type="ECO:0008006" key="3">
    <source>
        <dbReference type="Google" id="ProtNLM"/>
    </source>
</evidence>
<accession>A0ABU9I2B8</accession>
<protein>
    <recommendedName>
        <fullName evidence="3">Hydrolases of HD superfamily</fullName>
    </recommendedName>
</protein>
<dbReference type="RefSeq" id="WP_341698377.1">
    <property type="nucleotide sequence ID" value="NZ_JBBYHR010000011.1"/>
</dbReference>
<name>A0ABU9I2B8_9FLAO</name>
<dbReference type="Proteomes" id="UP001464555">
    <property type="component" value="Unassembled WGS sequence"/>
</dbReference>
<comment type="caution">
    <text evidence="1">The sequence shown here is derived from an EMBL/GenBank/DDBJ whole genome shotgun (WGS) entry which is preliminary data.</text>
</comment>